<dbReference type="AlphaFoldDB" id="A0A9Q1ELR2"/>
<protein>
    <submittedName>
        <fullName evidence="1">Uncharacterized protein</fullName>
    </submittedName>
</protein>
<evidence type="ECO:0000313" key="1">
    <source>
        <dbReference type="EMBL" id="KAJ8341094.1"/>
    </source>
</evidence>
<proteinExistence type="predicted"/>
<gene>
    <name evidence="1" type="ORF">SKAU_G00333850</name>
</gene>
<accession>A0A9Q1ELR2</accession>
<organism evidence="1 2">
    <name type="scientific">Synaphobranchus kaupii</name>
    <name type="common">Kaup's arrowtooth eel</name>
    <dbReference type="NCBI Taxonomy" id="118154"/>
    <lineage>
        <taxon>Eukaryota</taxon>
        <taxon>Metazoa</taxon>
        <taxon>Chordata</taxon>
        <taxon>Craniata</taxon>
        <taxon>Vertebrata</taxon>
        <taxon>Euteleostomi</taxon>
        <taxon>Actinopterygii</taxon>
        <taxon>Neopterygii</taxon>
        <taxon>Teleostei</taxon>
        <taxon>Anguilliformes</taxon>
        <taxon>Synaphobranchidae</taxon>
        <taxon>Synaphobranchus</taxon>
    </lineage>
</organism>
<reference evidence="1" key="1">
    <citation type="journal article" date="2023" name="Science">
        <title>Genome structures resolve the early diversification of teleost fishes.</title>
        <authorList>
            <person name="Parey E."/>
            <person name="Louis A."/>
            <person name="Montfort J."/>
            <person name="Bouchez O."/>
            <person name="Roques C."/>
            <person name="Iampietro C."/>
            <person name="Lluch J."/>
            <person name="Castinel A."/>
            <person name="Donnadieu C."/>
            <person name="Desvignes T."/>
            <person name="Floi Bucao C."/>
            <person name="Jouanno E."/>
            <person name="Wen M."/>
            <person name="Mejri S."/>
            <person name="Dirks R."/>
            <person name="Jansen H."/>
            <person name="Henkel C."/>
            <person name="Chen W.J."/>
            <person name="Zahm M."/>
            <person name="Cabau C."/>
            <person name="Klopp C."/>
            <person name="Thompson A.W."/>
            <person name="Robinson-Rechavi M."/>
            <person name="Braasch I."/>
            <person name="Lecointre G."/>
            <person name="Bobe J."/>
            <person name="Postlethwait J.H."/>
            <person name="Berthelot C."/>
            <person name="Roest Crollius H."/>
            <person name="Guiguen Y."/>
        </authorList>
    </citation>
    <scope>NUCLEOTIDE SEQUENCE</scope>
    <source>
        <strain evidence="1">WJC10195</strain>
    </source>
</reference>
<name>A0A9Q1ELR2_SYNKA</name>
<keyword evidence="2" id="KW-1185">Reference proteome</keyword>
<evidence type="ECO:0000313" key="2">
    <source>
        <dbReference type="Proteomes" id="UP001152622"/>
    </source>
</evidence>
<sequence length="139" mass="15706">MRSRRTGQEPGPRAVQYSLAVQAVELGKEERFATSPIFHVMYSSLMQRRGERHRATGTACVSLGPLLPRPKRLQLVCLIRMRLQNLPLKNPSLPHAPTTETFAVGPPFFGGRAVACRCHRWCGWRLTYISQLRPSVRPS</sequence>
<dbReference type="EMBL" id="JAINUF010000015">
    <property type="protein sequence ID" value="KAJ8341094.1"/>
    <property type="molecule type" value="Genomic_DNA"/>
</dbReference>
<comment type="caution">
    <text evidence="1">The sequence shown here is derived from an EMBL/GenBank/DDBJ whole genome shotgun (WGS) entry which is preliminary data.</text>
</comment>
<dbReference type="Proteomes" id="UP001152622">
    <property type="component" value="Chromosome 15"/>
</dbReference>